<keyword evidence="3 5" id="KW-1133">Transmembrane helix</keyword>
<accession>A0A0E3YZS9</accession>
<dbReference type="RefSeq" id="WP_052629759.1">
    <property type="nucleotide sequence ID" value="NZ_CP011144.1"/>
</dbReference>
<feature type="transmembrane region" description="Helical" evidence="5">
    <location>
        <begin position="6"/>
        <end position="25"/>
    </location>
</feature>
<feature type="transmembrane region" description="Helical" evidence="5">
    <location>
        <begin position="110"/>
        <end position="128"/>
    </location>
</feature>
<feature type="transmembrane region" description="Helical" evidence="5">
    <location>
        <begin position="59"/>
        <end position="77"/>
    </location>
</feature>
<evidence type="ECO:0000256" key="3">
    <source>
        <dbReference type="ARBA" id="ARBA00022989"/>
    </source>
</evidence>
<reference evidence="6 7" key="1">
    <citation type="journal article" date="2015" name="Genome Announc.">
        <title>Complete Genome Sequence of Pseudoxanthomonas suwonensis Strain J1, a Cellulose-Degrading Bacterium Isolated from Leaf- and Wood-Enriched Soil.</title>
        <authorList>
            <person name="Hou L."/>
            <person name="Jiang J."/>
            <person name="Xu Z."/>
            <person name="Zhou Y."/>
            <person name="Leung F.C."/>
        </authorList>
    </citation>
    <scope>NUCLEOTIDE SEQUENCE [LARGE SCALE GENOMIC DNA]</scope>
    <source>
        <strain evidence="6 7">J1</strain>
    </source>
</reference>
<protein>
    <submittedName>
        <fullName evidence="6">Membrane protein</fullName>
    </submittedName>
</protein>
<dbReference type="Pfam" id="PF01124">
    <property type="entry name" value="MAPEG"/>
    <property type="match status" value="1"/>
</dbReference>
<keyword evidence="2 5" id="KW-0812">Transmembrane</keyword>
<sequence length="131" mass="14117">MGIELQFLGWVIVLGLVQLLLAAGLSTRQRGLAWNTGPRDSSPPLAGVAGRSDRAFRNFLETFPFFAAAVLAVTLAGRTGEATALGVQLYFWARVAYVPLYLGGVRYVRSLVWTLAMAGLVLVLWPLLPAA</sequence>
<evidence type="ECO:0000256" key="4">
    <source>
        <dbReference type="ARBA" id="ARBA00023136"/>
    </source>
</evidence>
<evidence type="ECO:0000256" key="1">
    <source>
        <dbReference type="ARBA" id="ARBA00004370"/>
    </source>
</evidence>
<dbReference type="EMBL" id="CP011144">
    <property type="protein sequence ID" value="AKC85654.1"/>
    <property type="molecule type" value="Genomic_DNA"/>
</dbReference>
<dbReference type="Gene3D" id="1.20.120.550">
    <property type="entry name" value="Membrane associated eicosanoid/glutathione metabolism-like domain"/>
    <property type="match status" value="1"/>
</dbReference>
<proteinExistence type="predicted"/>
<evidence type="ECO:0000313" key="7">
    <source>
        <dbReference type="Proteomes" id="UP000033067"/>
    </source>
</evidence>
<evidence type="ECO:0000256" key="2">
    <source>
        <dbReference type="ARBA" id="ARBA00022692"/>
    </source>
</evidence>
<name>A0A0E3YZS9_9GAMM</name>
<evidence type="ECO:0000256" key="5">
    <source>
        <dbReference type="SAM" id="Phobius"/>
    </source>
</evidence>
<organism evidence="6 7">
    <name type="scientific">Pseudoxanthomonas suwonensis</name>
    <dbReference type="NCBI Taxonomy" id="314722"/>
    <lineage>
        <taxon>Bacteria</taxon>
        <taxon>Pseudomonadati</taxon>
        <taxon>Pseudomonadota</taxon>
        <taxon>Gammaproteobacteria</taxon>
        <taxon>Lysobacterales</taxon>
        <taxon>Lysobacteraceae</taxon>
        <taxon>Pseudoxanthomonas</taxon>
    </lineage>
</organism>
<dbReference type="GO" id="GO:0016020">
    <property type="term" value="C:membrane"/>
    <property type="evidence" value="ECO:0007669"/>
    <property type="project" value="UniProtKB-SubCell"/>
</dbReference>
<feature type="transmembrane region" description="Helical" evidence="5">
    <location>
        <begin position="83"/>
        <end position="103"/>
    </location>
</feature>
<dbReference type="SUPFAM" id="SSF161084">
    <property type="entry name" value="MAPEG domain-like"/>
    <property type="match status" value="1"/>
</dbReference>
<dbReference type="Proteomes" id="UP000033067">
    <property type="component" value="Chromosome"/>
</dbReference>
<dbReference type="PATRIC" id="fig|314722.6.peg.339"/>
<dbReference type="OrthoDB" id="513661at2"/>
<keyword evidence="4 5" id="KW-0472">Membrane</keyword>
<dbReference type="InterPro" id="IPR001129">
    <property type="entry name" value="Membr-assoc_MAPEG"/>
</dbReference>
<dbReference type="InterPro" id="IPR023352">
    <property type="entry name" value="MAPEG-like_dom_sf"/>
</dbReference>
<gene>
    <name evidence="6" type="ORF">WQ53_01610</name>
</gene>
<dbReference type="PANTHER" id="PTHR35371">
    <property type="entry name" value="INNER MEMBRANE PROTEIN"/>
    <property type="match status" value="1"/>
</dbReference>
<dbReference type="PANTHER" id="PTHR35371:SF1">
    <property type="entry name" value="BLR7753 PROTEIN"/>
    <property type="match status" value="1"/>
</dbReference>
<dbReference type="AlphaFoldDB" id="A0A0E3YZS9"/>
<dbReference type="KEGG" id="psuw:WQ53_01610"/>
<keyword evidence="7" id="KW-1185">Reference proteome</keyword>
<evidence type="ECO:0000313" key="6">
    <source>
        <dbReference type="EMBL" id="AKC85654.1"/>
    </source>
</evidence>
<comment type="subcellular location">
    <subcellularLocation>
        <location evidence="1">Membrane</location>
    </subcellularLocation>
</comment>